<dbReference type="Proteomes" id="UP000782117">
    <property type="component" value="Unassembled WGS sequence"/>
</dbReference>
<evidence type="ECO:0000313" key="2">
    <source>
        <dbReference type="Proteomes" id="UP000782117"/>
    </source>
</evidence>
<protein>
    <submittedName>
        <fullName evidence="1">Uncharacterized protein</fullName>
    </submittedName>
</protein>
<dbReference type="RefSeq" id="WP_204500413.1">
    <property type="nucleotide sequence ID" value="NZ_JACJKJ010000009.1"/>
</dbReference>
<comment type="caution">
    <text evidence="1">The sequence shown here is derived from an EMBL/GenBank/DDBJ whole genome shotgun (WGS) entry which is preliminary data.</text>
</comment>
<organism evidence="1 2">
    <name type="scientific">Bacteroides caecicola</name>
    <dbReference type="NCBI Taxonomy" id="1462569"/>
    <lineage>
        <taxon>Bacteria</taxon>
        <taxon>Pseudomonadati</taxon>
        <taxon>Bacteroidota</taxon>
        <taxon>Bacteroidia</taxon>
        <taxon>Bacteroidales</taxon>
        <taxon>Bacteroidaceae</taxon>
        <taxon>Bacteroides</taxon>
    </lineage>
</organism>
<sequence>MTRVPKEIQLLLIEQFNRDKKGELIKISADGPINDRECTLFSNHVAEVTETKPLHINTWKRVFERLINTKTGEPYVSSETTCQIIAKFLGCKSWSELEAKKETLKPKNRRNVSVILPKTIDSPMHKGDIMEIQYGPDRKLRLEYQGNVHFNFKVVQTINTMFEYNDLVHVPFIREGEPLIGWDIMRNNKFIGQYNSAENHLINKKRIIPLKKDN</sequence>
<proteinExistence type="predicted"/>
<evidence type="ECO:0000313" key="1">
    <source>
        <dbReference type="EMBL" id="MBM6806613.1"/>
    </source>
</evidence>
<gene>
    <name evidence="1" type="ORF">H6A24_08910</name>
</gene>
<keyword evidence="2" id="KW-1185">Reference proteome</keyword>
<reference evidence="1 2" key="1">
    <citation type="journal article" date="2021" name="Sci. Rep.">
        <title>The distribution of antibiotic resistance genes in chicken gut microbiota commensals.</title>
        <authorList>
            <person name="Juricova H."/>
            <person name="Matiasovicova J."/>
            <person name="Kubasova T."/>
            <person name="Cejkova D."/>
            <person name="Rychlik I."/>
        </authorList>
    </citation>
    <scope>NUCLEOTIDE SEQUENCE [LARGE SCALE GENOMIC DNA]</scope>
    <source>
        <strain evidence="1 2">An768</strain>
    </source>
</reference>
<accession>A0ABS2F976</accession>
<name>A0ABS2F976_9BACE</name>
<dbReference type="EMBL" id="JACJKJ010000009">
    <property type="protein sequence ID" value="MBM6806613.1"/>
    <property type="molecule type" value="Genomic_DNA"/>
</dbReference>